<dbReference type="InterPro" id="IPR036915">
    <property type="entry name" value="Cyclin-like_sf"/>
</dbReference>
<dbReference type="OrthoDB" id="244495at2759"/>
<evidence type="ECO:0000313" key="2">
    <source>
        <dbReference type="EMBL" id="RSH89742.1"/>
    </source>
</evidence>
<dbReference type="GO" id="GO:0000307">
    <property type="term" value="C:cyclin-dependent protein kinase holoenzyme complex"/>
    <property type="evidence" value="ECO:0007669"/>
    <property type="project" value="TreeGrafter"/>
</dbReference>
<feature type="domain" description="Cyclin N-terminal" evidence="1">
    <location>
        <begin position="90"/>
        <end position="182"/>
    </location>
</feature>
<accession>A0A427YF63</accession>
<dbReference type="PANTHER" id="PTHR15615">
    <property type="match status" value="1"/>
</dbReference>
<dbReference type="EMBL" id="RSCD01000012">
    <property type="protein sequence ID" value="RSH89742.1"/>
    <property type="molecule type" value="Genomic_DNA"/>
</dbReference>
<dbReference type="GO" id="GO:0019901">
    <property type="term" value="F:protein kinase binding"/>
    <property type="evidence" value="ECO:0007669"/>
    <property type="project" value="InterPro"/>
</dbReference>
<dbReference type="Pfam" id="PF00134">
    <property type="entry name" value="Cyclin_N"/>
    <property type="match status" value="1"/>
</dbReference>
<name>A0A427YF63_9TREE</name>
<dbReference type="SUPFAM" id="SSF47954">
    <property type="entry name" value="Cyclin-like"/>
    <property type="match status" value="1"/>
</dbReference>
<proteinExistence type="predicted"/>
<reference evidence="2 3" key="1">
    <citation type="submission" date="2018-11" db="EMBL/GenBank/DDBJ databases">
        <title>Genome sequence of Saitozyma podzolica DSM 27192.</title>
        <authorList>
            <person name="Aliyu H."/>
            <person name="Gorte O."/>
            <person name="Ochsenreither K."/>
        </authorList>
    </citation>
    <scope>NUCLEOTIDE SEQUENCE [LARGE SCALE GENOMIC DNA]</scope>
    <source>
        <strain evidence="2 3">DSM 27192</strain>
    </source>
</reference>
<dbReference type="Proteomes" id="UP000279259">
    <property type="component" value="Unassembled WGS sequence"/>
</dbReference>
<gene>
    <name evidence="2" type="ORF">EHS25_001728</name>
</gene>
<dbReference type="GO" id="GO:0005634">
    <property type="term" value="C:nucleus"/>
    <property type="evidence" value="ECO:0007669"/>
    <property type="project" value="TreeGrafter"/>
</dbReference>
<dbReference type="InterPro" id="IPR013922">
    <property type="entry name" value="Cyclin_PHO80-like"/>
</dbReference>
<dbReference type="STRING" id="1890683.A0A427YF63"/>
<dbReference type="InterPro" id="IPR006671">
    <property type="entry name" value="Cyclin_N"/>
</dbReference>
<evidence type="ECO:0000259" key="1">
    <source>
        <dbReference type="Pfam" id="PF00134"/>
    </source>
</evidence>
<sequence length="352" mass="38667">MSFHLQTTRPSSASTFPPYHHVILLPIQFILKASATASAPTSRAPTRLAEPYYGLEEISVLCARFITSLFQCPNLPTATHPGKPTPLLAHFVAYALYRTRLSSIVTFAALLLLQRLKARYPTAWGSSGHRLFISALMIASKVICDDTYSNQSWVIVAQKLFALQEINQMEREMCVYLEWNLNVQGDEIVDFEALIRSEHGSKAIAASSPSPGPTSVLPVNAYPTPGMTRDRSQPIQQVPSPYMSRPQQVVQSQISLPSPPVSSAHHLLSSALTPQPPHFATAIASLASSPVSDDCRTPPAITVITAACRSMKSRSLAHLQEQGTTTRVQSSIVCRQLRRVIEGAEHDYMHSR</sequence>
<dbReference type="PANTHER" id="PTHR15615:SF108">
    <property type="entry name" value="PROTEIN CNPPD1"/>
    <property type="match status" value="1"/>
</dbReference>
<dbReference type="Gene3D" id="1.10.472.10">
    <property type="entry name" value="Cyclin-like"/>
    <property type="match status" value="1"/>
</dbReference>
<dbReference type="GO" id="GO:0016538">
    <property type="term" value="F:cyclin-dependent protein serine/threonine kinase regulator activity"/>
    <property type="evidence" value="ECO:0007669"/>
    <property type="project" value="TreeGrafter"/>
</dbReference>
<protein>
    <recommendedName>
        <fullName evidence="1">Cyclin N-terminal domain-containing protein</fullName>
    </recommendedName>
</protein>
<comment type="caution">
    <text evidence="2">The sequence shown here is derived from an EMBL/GenBank/DDBJ whole genome shotgun (WGS) entry which is preliminary data.</text>
</comment>
<dbReference type="AlphaFoldDB" id="A0A427YF63"/>
<dbReference type="CDD" id="cd20557">
    <property type="entry name" value="CYCLIN_ScPCL1-like"/>
    <property type="match status" value="1"/>
</dbReference>
<keyword evidence="3" id="KW-1185">Reference proteome</keyword>
<organism evidence="2 3">
    <name type="scientific">Saitozyma podzolica</name>
    <dbReference type="NCBI Taxonomy" id="1890683"/>
    <lineage>
        <taxon>Eukaryota</taxon>
        <taxon>Fungi</taxon>
        <taxon>Dikarya</taxon>
        <taxon>Basidiomycota</taxon>
        <taxon>Agaricomycotina</taxon>
        <taxon>Tremellomycetes</taxon>
        <taxon>Tremellales</taxon>
        <taxon>Trimorphomycetaceae</taxon>
        <taxon>Saitozyma</taxon>
    </lineage>
</organism>
<evidence type="ECO:0000313" key="3">
    <source>
        <dbReference type="Proteomes" id="UP000279259"/>
    </source>
</evidence>